<dbReference type="SUPFAM" id="SSF56300">
    <property type="entry name" value="Metallo-dependent phosphatases"/>
    <property type="match status" value="1"/>
</dbReference>
<organism evidence="2 3">
    <name type="scientific">Blautia faecicola</name>
    <dbReference type="NCBI Taxonomy" id="2509240"/>
    <lineage>
        <taxon>Bacteria</taxon>
        <taxon>Bacillati</taxon>
        <taxon>Bacillota</taxon>
        <taxon>Clostridia</taxon>
        <taxon>Lachnospirales</taxon>
        <taxon>Lachnospiraceae</taxon>
        <taxon>Blautia</taxon>
    </lineage>
</organism>
<gene>
    <name evidence="2" type="ORF">ETP43_09630</name>
</gene>
<dbReference type="EMBL" id="SDKC01000001">
    <property type="protein sequence ID" value="RXS75448.1"/>
    <property type="molecule type" value="Genomic_DNA"/>
</dbReference>
<dbReference type="InterPro" id="IPR029052">
    <property type="entry name" value="Metallo-depent_PP-like"/>
</dbReference>
<accession>A0A4Q1RIK0</accession>
<reference evidence="2 3" key="1">
    <citation type="submission" date="2019-01" db="EMBL/GenBank/DDBJ databases">
        <title>Blautia sp. nov. KGMB01111 isolated human feces.</title>
        <authorList>
            <person name="Park J.-E."/>
            <person name="Kim J.-S."/>
            <person name="Park S.-H."/>
        </authorList>
    </citation>
    <scope>NUCLEOTIDE SEQUENCE [LARGE SCALE GENOMIC DNA]</scope>
    <source>
        <strain evidence="2 3">KGMB01111</strain>
    </source>
</reference>
<dbReference type="InterPro" id="IPR051158">
    <property type="entry name" value="Metallophosphoesterase_sf"/>
</dbReference>
<comment type="caution">
    <text evidence="2">The sequence shown here is derived from an EMBL/GenBank/DDBJ whole genome shotgun (WGS) entry which is preliminary data.</text>
</comment>
<dbReference type="InterPro" id="IPR004843">
    <property type="entry name" value="Calcineurin-like_PHP"/>
</dbReference>
<proteinExistence type="predicted"/>
<dbReference type="AlphaFoldDB" id="A0A4Q1RIK0"/>
<dbReference type="Gene3D" id="3.60.21.10">
    <property type="match status" value="1"/>
</dbReference>
<dbReference type="RefSeq" id="WP_129257906.1">
    <property type="nucleotide sequence ID" value="NZ_SDKC01000001.1"/>
</dbReference>
<feature type="domain" description="Calcineurin-like phosphoesterase" evidence="1">
    <location>
        <begin position="23"/>
        <end position="201"/>
    </location>
</feature>
<sequence>MKKTIVREYRLQSPYIKEKQELTLAFLTDLHDQVTGEDGERIFQLLEKQHPDLVLVGGDVVVGKKGCETEKAFGFLKKLSETYPVYYASGNHEQRIVEHPEIYGEVGKRYEAAVEELPLLRLRNRKVQVEKKGIPLTICGLEPDERFYEKGRRKEGMVEELEKRFGQPDRDRITILLAHNPHYKKEYLSWGATVTFCGHYHGGVMMLGKRRGAISPDFRIFPAECGGIHKKGEHAVIVSAGLGEHTIPLRIHNPRELTILRICALQNRKMPVK</sequence>
<dbReference type="PANTHER" id="PTHR31302">
    <property type="entry name" value="TRANSMEMBRANE PROTEIN WITH METALLOPHOSPHOESTERASE DOMAIN-RELATED"/>
    <property type="match status" value="1"/>
</dbReference>
<dbReference type="Proteomes" id="UP000290106">
    <property type="component" value="Unassembled WGS sequence"/>
</dbReference>
<dbReference type="OrthoDB" id="9780884at2"/>
<dbReference type="PANTHER" id="PTHR31302:SF0">
    <property type="entry name" value="TRANSMEMBRANE PROTEIN WITH METALLOPHOSPHOESTERASE DOMAIN"/>
    <property type="match status" value="1"/>
</dbReference>
<protein>
    <submittedName>
        <fullName evidence="2">Phosphoesterase</fullName>
    </submittedName>
</protein>
<keyword evidence="3" id="KW-1185">Reference proteome</keyword>
<dbReference type="GO" id="GO:0016787">
    <property type="term" value="F:hydrolase activity"/>
    <property type="evidence" value="ECO:0007669"/>
    <property type="project" value="InterPro"/>
</dbReference>
<evidence type="ECO:0000259" key="1">
    <source>
        <dbReference type="Pfam" id="PF00149"/>
    </source>
</evidence>
<evidence type="ECO:0000313" key="2">
    <source>
        <dbReference type="EMBL" id="RXS75448.1"/>
    </source>
</evidence>
<evidence type="ECO:0000313" key="3">
    <source>
        <dbReference type="Proteomes" id="UP000290106"/>
    </source>
</evidence>
<name>A0A4Q1RIK0_9FIRM</name>
<dbReference type="Pfam" id="PF00149">
    <property type="entry name" value="Metallophos"/>
    <property type="match status" value="1"/>
</dbReference>